<dbReference type="EMBL" id="CAJVPV010012840">
    <property type="protein sequence ID" value="CAG8672998.1"/>
    <property type="molecule type" value="Genomic_DNA"/>
</dbReference>
<protein>
    <submittedName>
        <fullName evidence="1">15583_t:CDS:1</fullName>
    </submittedName>
</protein>
<accession>A0A9N9ECJ3</accession>
<keyword evidence="2" id="KW-1185">Reference proteome</keyword>
<name>A0A9N9ECJ3_9GLOM</name>
<gene>
    <name evidence="1" type="ORF">AMORRO_LOCUS10904</name>
</gene>
<evidence type="ECO:0000313" key="2">
    <source>
        <dbReference type="Proteomes" id="UP000789342"/>
    </source>
</evidence>
<feature type="non-terminal residue" evidence="1">
    <location>
        <position position="1"/>
    </location>
</feature>
<sequence>SKGTDLIHKGTRCYASAIQLPFHPHYVPLGKQPVMRRNPTSGRKKGLKSSYTIPSWNLGVASQNKDQVIGLPAGVVGSQELIFLEIPSVNNRSRIVEFGTREKRGDQERKIPILFRISTICFVVTGVFRNFYRHEGILNNDDYGSATLKLHEVTDTSKCSL</sequence>
<reference evidence="1" key="1">
    <citation type="submission" date="2021-06" db="EMBL/GenBank/DDBJ databases">
        <authorList>
            <person name="Kallberg Y."/>
            <person name="Tangrot J."/>
            <person name="Rosling A."/>
        </authorList>
    </citation>
    <scope>NUCLEOTIDE SEQUENCE</scope>
    <source>
        <strain evidence="1">CL551</strain>
    </source>
</reference>
<dbReference type="OrthoDB" id="2345912at2759"/>
<dbReference type="AlphaFoldDB" id="A0A9N9ECJ3"/>
<organism evidence="1 2">
    <name type="scientific">Acaulospora morrowiae</name>
    <dbReference type="NCBI Taxonomy" id="94023"/>
    <lineage>
        <taxon>Eukaryota</taxon>
        <taxon>Fungi</taxon>
        <taxon>Fungi incertae sedis</taxon>
        <taxon>Mucoromycota</taxon>
        <taxon>Glomeromycotina</taxon>
        <taxon>Glomeromycetes</taxon>
        <taxon>Diversisporales</taxon>
        <taxon>Acaulosporaceae</taxon>
        <taxon>Acaulospora</taxon>
    </lineage>
</organism>
<dbReference type="Proteomes" id="UP000789342">
    <property type="component" value="Unassembled WGS sequence"/>
</dbReference>
<comment type="caution">
    <text evidence="1">The sequence shown here is derived from an EMBL/GenBank/DDBJ whole genome shotgun (WGS) entry which is preliminary data.</text>
</comment>
<evidence type="ECO:0000313" key="1">
    <source>
        <dbReference type="EMBL" id="CAG8672998.1"/>
    </source>
</evidence>
<proteinExistence type="predicted"/>